<comment type="similarity">
    <text evidence="16">Belongs to the transpeptidase family. FtsI subfamily.</text>
</comment>
<evidence type="ECO:0000256" key="14">
    <source>
        <dbReference type="ARBA" id="ARBA00023306"/>
    </source>
</evidence>
<dbReference type="GO" id="GO:0005886">
    <property type="term" value="C:plasma membrane"/>
    <property type="evidence" value="ECO:0007669"/>
    <property type="project" value="UniProtKB-UniRule"/>
</dbReference>
<keyword evidence="13 16" id="KW-0717">Septation</keyword>
<dbReference type="InterPro" id="IPR012338">
    <property type="entry name" value="Beta-lactam/transpept-like"/>
</dbReference>
<comment type="function">
    <text evidence="16">Catalyzes cross-linking of the peptidoglycan cell wall at the division septum.</text>
</comment>
<dbReference type="GO" id="GO:0009252">
    <property type="term" value="P:peptidoglycan biosynthetic process"/>
    <property type="evidence" value="ECO:0007669"/>
    <property type="project" value="UniProtKB-UniRule"/>
</dbReference>
<keyword evidence="19" id="KW-0328">Glycosyltransferase</keyword>
<evidence type="ECO:0000256" key="4">
    <source>
        <dbReference type="ARBA" id="ARBA00022618"/>
    </source>
</evidence>
<dbReference type="GO" id="GO:0008360">
    <property type="term" value="P:regulation of cell shape"/>
    <property type="evidence" value="ECO:0007669"/>
    <property type="project" value="UniProtKB-KW"/>
</dbReference>
<keyword evidence="6 16" id="KW-0645">Protease</keyword>
<dbReference type="InterPro" id="IPR037532">
    <property type="entry name" value="FtsI_transpept"/>
</dbReference>
<dbReference type="GO" id="GO:0008658">
    <property type="term" value="F:penicillin binding"/>
    <property type="evidence" value="ECO:0007669"/>
    <property type="project" value="InterPro"/>
</dbReference>
<evidence type="ECO:0000256" key="15">
    <source>
        <dbReference type="ARBA" id="ARBA00023316"/>
    </source>
</evidence>
<dbReference type="InterPro" id="IPR036138">
    <property type="entry name" value="PBP_dimer_sf"/>
</dbReference>
<keyword evidence="14 16" id="KW-0131">Cell cycle</keyword>
<reference evidence="19" key="1">
    <citation type="submission" date="2020-01" db="EMBL/GenBank/DDBJ databases">
        <authorList>
            <person name="Meier V. D."/>
            <person name="Meier V D."/>
        </authorList>
    </citation>
    <scope>NUCLEOTIDE SEQUENCE</scope>
    <source>
        <strain evidence="19">HLG_WM_MAG_07</strain>
    </source>
</reference>
<keyword evidence="4 16" id="KW-0132">Cell division</keyword>
<name>A0A6S6SZV5_9GAMM</name>
<evidence type="ECO:0000256" key="2">
    <source>
        <dbReference type="ARBA" id="ARBA00022475"/>
    </source>
</evidence>
<dbReference type="AlphaFoldDB" id="A0A6S6SZV5"/>
<evidence type="ECO:0000256" key="12">
    <source>
        <dbReference type="ARBA" id="ARBA00023136"/>
    </source>
</evidence>
<evidence type="ECO:0000259" key="17">
    <source>
        <dbReference type="Pfam" id="PF00905"/>
    </source>
</evidence>
<evidence type="ECO:0000259" key="18">
    <source>
        <dbReference type="Pfam" id="PF03717"/>
    </source>
</evidence>
<keyword evidence="15 16" id="KW-0961">Cell wall biogenesis/degradation</keyword>
<evidence type="ECO:0000256" key="10">
    <source>
        <dbReference type="ARBA" id="ARBA00022984"/>
    </source>
</evidence>
<keyword evidence="3 16" id="KW-0997">Cell inner membrane</keyword>
<dbReference type="GO" id="GO:0043093">
    <property type="term" value="P:FtsZ-dependent cytokinesis"/>
    <property type="evidence" value="ECO:0007669"/>
    <property type="project" value="UniProtKB-UniRule"/>
</dbReference>
<dbReference type="Pfam" id="PF03717">
    <property type="entry name" value="PBP_dimer"/>
    <property type="match status" value="1"/>
</dbReference>
<dbReference type="HAMAP" id="MF_02080">
    <property type="entry name" value="FtsI_transpept"/>
    <property type="match status" value="1"/>
</dbReference>
<dbReference type="UniPathway" id="UPA00219"/>
<evidence type="ECO:0000313" key="19">
    <source>
        <dbReference type="EMBL" id="CAA6816281.1"/>
    </source>
</evidence>
<evidence type="ECO:0000256" key="16">
    <source>
        <dbReference type="HAMAP-Rule" id="MF_02080"/>
    </source>
</evidence>
<sequence>MKKTNATLLMHNKRRTTLLMLLLIGLGVLLARSIWLEVFQQGWLKEKADKRQVREVVVPPYRGMILDRHGDPLAVSSPVKGVSCDPKRIMAHRDDLISNYDSTHRETVQGRSAETKFLEFEESLRALAGELRLSKDALLEKLRKSRTKRFIYLARQLEPEISERILSLDIMTVKSDQEYRRFYPASEMFAHVVGFTNIDGRGTEGVERFMDEKLAGQSGKERVVRDGKGRLIEKVEQLEKMLPGQDIQLSLDRRIQYVAYKELKKQVARLKAKAGSVVVLNPHTGEILAMANMPGFNPNNRRELKAWNYRNRAVADAVEPGSTFKPLAVAAALDAKVIQPNSLINTSPGYIKFGSYRVRDHADLGTMSLAKILARSSNVGASKVAMKMSPRQYWMFLNRLGLGQVPGSGFKNEAQGRLTHYKNWAPVDHASLGYGYGVSVSLLQMAKAYTVFATGGVLKPVSILKRDTQPQGQRVLSVRDANAVLGMMESVVHKRGTGVLAKVAGYRIAGKTGTANKLIDKRYRKDKLVTSFIGVGPVTQPRLVVAVMIDEPKLGASGSEAAAPLFSKVMNQALRVIDAAPDKALPLAKANVAARPGASL</sequence>
<dbReference type="Pfam" id="PF00905">
    <property type="entry name" value="Transpeptidase"/>
    <property type="match status" value="1"/>
</dbReference>
<dbReference type="SUPFAM" id="SSF56601">
    <property type="entry name" value="beta-lactamase/transpeptidase-like"/>
    <property type="match status" value="1"/>
</dbReference>
<keyword evidence="19" id="KW-0808">Transferase</keyword>
<evidence type="ECO:0000256" key="3">
    <source>
        <dbReference type="ARBA" id="ARBA00022519"/>
    </source>
</evidence>
<dbReference type="GO" id="GO:0006508">
    <property type="term" value="P:proteolysis"/>
    <property type="evidence" value="ECO:0007669"/>
    <property type="project" value="UniProtKB-KW"/>
</dbReference>
<dbReference type="PANTHER" id="PTHR30627:SF1">
    <property type="entry name" value="PEPTIDOGLYCAN D,D-TRANSPEPTIDASE FTSI"/>
    <property type="match status" value="1"/>
</dbReference>
<keyword evidence="2 16" id="KW-1003">Cell membrane</keyword>
<dbReference type="GO" id="GO:0071555">
    <property type="term" value="P:cell wall organization"/>
    <property type="evidence" value="ECO:0007669"/>
    <property type="project" value="UniProtKB-KW"/>
</dbReference>
<keyword evidence="10 16" id="KW-0573">Peptidoglycan synthesis</keyword>
<evidence type="ECO:0000256" key="5">
    <source>
        <dbReference type="ARBA" id="ARBA00022645"/>
    </source>
</evidence>
<keyword evidence="7 16" id="KW-0812">Transmembrane</keyword>
<keyword evidence="8 16" id="KW-0378">Hydrolase</keyword>
<dbReference type="EMBL" id="CACVAY010000075">
    <property type="protein sequence ID" value="CAA6816281.1"/>
    <property type="molecule type" value="Genomic_DNA"/>
</dbReference>
<keyword evidence="5 16" id="KW-0121">Carboxypeptidase</keyword>
<comment type="catalytic activity">
    <reaction evidence="16">
        <text>Preferential cleavage: (Ac)2-L-Lys-D-Ala-|-D-Ala. Also transpeptidation of peptidyl-alanyl moieties that are N-acyl substituents of D-alanine.</text>
        <dbReference type="EC" id="3.4.16.4"/>
    </reaction>
</comment>
<dbReference type="GO" id="GO:0008955">
    <property type="term" value="F:peptidoglycan glycosyltransferase activity"/>
    <property type="evidence" value="ECO:0007669"/>
    <property type="project" value="InterPro"/>
</dbReference>
<keyword evidence="11 16" id="KW-1133">Transmembrane helix</keyword>
<accession>A0A6S6SZV5</accession>
<dbReference type="Gene3D" id="3.90.1310.10">
    <property type="entry name" value="Penicillin-binding protein 2a (Domain 2)"/>
    <property type="match status" value="1"/>
</dbReference>
<dbReference type="InterPro" id="IPR005311">
    <property type="entry name" value="PBP_dimer"/>
</dbReference>
<organism evidence="19">
    <name type="scientific">uncultured Thiotrichaceae bacterium</name>
    <dbReference type="NCBI Taxonomy" id="298394"/>
    <lineage>
        <taxon>Bacteria</taxon>
        <taxon>Pseudomonadati</taxon>
        <taxon>Pseudomonadota</taxon>
        <taxon>Gammaproteobacteria</taxon>
        <taxon>Thiotrichales</taxon>
        <taxon>Thiotrichaceae</taxon>
        <taxon>environmental samples</taxon>
    </lineage>
</organism>
<evidence type="ECO:0000256" key="8">
    <source>
        <dbReference type="ARBA" id="ARBA00022801"/>
    </source>
</evidence>
<evidence type="ECO:0000256" key="11">
    <source>
        <dbReference type="ARBA" id="ARBA00022989"/>
    </source>
</evidence>
<evidence type="ECO:0000256" key="7">
    <source>
        <dbReference type="ARBA" id="ARBA00022692"/>
    </source>
</evidence>
<keyword evidence="9 16" id="KW-0133">Cell shape</keyword>
<dbReference type="SUPFAM" id="SSF56519">
    <property type="entry name" value="Penicillin binding protein dimerisation domain"/>
    <property type="match status" value="1"/>
</dbReference>
<evidence type="ECO:0000256" key="6">
    <source>
        <dbReference type="ARBA" id="ARBA00022670"/>
    </source>
</evidence>
<evidence type="ECO:0000256" key="13">
    <source>
        <dbReference type="ARBA" id="ARBA00023210"/>
    </source>
</evidence>
<dbReference type="GO" id="GO:0000917">
    <property type="term" value="P:division septum assembly"/>
    <property type="evidence" value="ECO:0007669"/>
    <property type="project" value="UniProtKB-KW"/>
</dbReference>
<feature type="active site" description="Acyl-ester intermediate" evidence="16">
    <location>
        <position position="322"/>
    </location>
</feature>
<proteinExistence type="inferred from homology"/>
<feature type="domain" description="Penicillin-binding protein dimerisation" evidence="18">
    <location>
        <begin position="58"/>
        <end position="235"/>
    </location>
</feature>
<comment type="pathway">
    <text evidence="16">Cell wall biogenesis; peptidoglycan biosynthesis.</text>
</comment>
<feature type="domain" description="Penicillin-binding protein transpeptidase" evidence="17">
    <location>
        <begin position="275"/>
        <end position="570"/>
    </location>
</feature>
<dbReference type="Gene3D" id="3.40.710.10">
    <property type="entry name" value="DD-peptidase/beta-lactamase superfamily"/>
    <property type="match status" value="1"/>
</dbReference>
<dbReference type="InterPro" id="IPR001460">
    <property type="entry name" value="PCN-bd_Tpept"/>
</dbReference>
<dbReference type="EC" id="3.4.16.4" evidence="16"/>
<dbReference type="Gene3D" id="3.30.450.330">
    <property type="match status" value="1"/>
</dbReference>
<keyword evidence="12 16" id="KW-0472">Membrane</keyword>
<dbReference type="PANTHER" id="PTHR30627">
    <property type="entry name" value="PEPTIDOGLYCAN D,D-TRANSPEPTIDASE"/>
    <property type="match status" value="1"/>
</dbReference>
<evidence type="ECO:0000256" key="9">
    <source>
        <dbReference type="ARBA" id="ARBA00022960"/>
    </source>
</evidence>
<protein>
    <recommendedName>
        <fullName evidence="16">Peptidoglycan D,D-transpeptidase FtsI</fullName>
        <ecNumber evidence="16">3.4.16.4</ecNumber>
    </recommendedName>
    <alternativeName>
        <fullName evidence="16">Penicillin-binding protein 3</fullName>
        <shortName evidence="16">PBP-3</shortName>
    </alternativeName>
</protein>
<comment type="subcellular location">
    <subcellularLocation>
        <location evidence="1">Membrane</location>
    </subcellularLocation>
</comment>
<gene>
    <name evidence="16" type="primary">ftsI</name>
    <name evidence="19" type="ORF">HELGO_WM16884</name>
</gene>
<evidence type="ECO:0000256" key="1">
    <source>
        <dbReference type="ARBA" id="ARBA00004370"/>
    </source>
</evidence>
<dbReference type="InterPro" id="IPR050515">
    <property type="entry name" value="Beta-lactam/transpept"/>
</dbReference>
<dbReference type="GO" id="GO:0009002">
    <property type="term" value="F:serine-type D-Ala-D-Ala carboxypeptidase activity"/>
    <property type="evidence" value="ECO:0007669"/>
    <property type="project" value="UniProtKB-UniRule"/>
</dbReference>